<evidence type="ECO:0000256" key="2">
    <source>
        <dbReference type="SAM" id="MobiDB-lite"/>
    </source>
</evidence>
<gene>
    <name evidence="3" type="ORF">LshimejAT787_2100010</name>
</gene>
<keyword evidence="1" id="KW-0175">Coiled coil</keyword>
<dbReference type="OrthoDB" id="3363652at2759"/>
<name>A0A9P3Q217_LYOSH</name>
<evidence type="ECO:0000313" key="3">
    <source>
        <dbReference type="EMBL" id="GLB45241.1"/>
    </source>
</evidence>
<feature type="coiled-coil region" evidence="1">
    <location>
        <begin position="133"/>
        <end position="177"/>
    </location>
</feature>
<dbReference type="AlphaFoldDB" id="A0A9P3Q217"/>
<organism evidence="3 4">
    <name type="scientific">Lyophyllum shimeji</name>
    <name type="common">Hon-shimeji</name>
    <name type="synonym">Tricholoma shimeji</name>
    <dbReference type="NCBI Taxonomy" id="47721"/>
    <lineage>
        <taxon>Eukaryota</taxon>
        <taxon>Fungi</taxon>
        <taxon>Dikarya</taxon>
        <taxon>Basidiomycota</taxon>
        <taxon>Agaricomycotina</taxon>
        <taxon>Agaricomycetes</taxon>
        <taxon>Agaricomycetidae</taxon>
        <taxon>Agaricales</taxon>
        <taxon>Tricholomatineae</taxon>
        <taxon>Lyophyllaceae</taxon>
        <taxon>Lyophyllum</taxon>
    </lineage>
</organism>
<comment type="caution">
    <text evidence="3">The sequence shown here is derived from an EMBL/GenBank/DDBJ whole genome shotgun (WGS) entry which is preliminary data.</text>
</comment>
<proteinExistence type="predicted"/>
<sequence>MANGTIVTPIGYWGGVLELKGIRVDAEFEVFESGGGWDFLFGKRLMTTFGAIHDYSTDTVRIRVQGAEETLHNQFNIMTNRPTTTSVHNVTEVQRRKTAEVGEDEEWIERMLHVRLHVESTVGETERLRHQRDRCEEEETRKAQERLDSLRAERERLEEVVKEEEEIERNEAKARARKMWKKWKGASQRRHRRWKTRMMPVKTIPKQNGTNCDERNPMGTATTTQEAEGSETAPVCVVSEEAEDQVEEGMAEIPTDTLVEDKNLFTRLTDPFKPQRVEEVVRQVRVGDDLSAEEKAAAHALVAEYADIFALSVGEVRHVEGAVHRLNIQENVTFSKKVHQKPNTPPQRKYLHKSIDAMLAAGIIEQCEPSQVKCVSPTTLAQKAHQGAGLSLEELQHRVNDECVAHGMDAPFDLPLRPETTAEEDEKADEPKWRICQNFAQINKVTQ</sequence>
<dbReference type="EMBL" id="BRPK01000021">
    <property type="protein sequence ID" value="GLB45241.1"/>
    <property type="molecule type" value="Genomic_DNA"/>
</dbReference>
<feature type="non-terminal residue" evidence="3">
    <location>
        <position position="447"/>
    </location>
</feature>
<dbReference type="Proteomes" id="UP001063166">
    <property type="component" value="Unassembled WGS sequence"/>
</dbReference>
<feature type="region of interest" description="Disordered" evidence="2">
    <location>
        <begin position="203"/>
        <end position="233"/>
    </location>
</feature>
<keyword evidence="4" id="KW-1185">Reference proteome</keyword>
<dbReference type="Gene3D" id="3.10.10.10">
    <property type="entry name" value="HIV Type 1 Reverse Transcriptase, subunit A, domain 1"/>
    <property type="match status" value="1"/>
</dbReference>
<feature type="region of interest" description="Disordered" evidence="2">
    <location>
        <begin position="410"/>
        <end position="430"/>
    </location>
</feature>
<evidence type="ECO:0000313" key="4">
    <source>
        <dbReference type="Proteomes" id="UP001063166"/>
    </source>
</evidence>
<accession>A0A9P3Q217</accession>
<protein>
    <submittedName>
        <fullName evidence="3">Retrotransposable element Tf2 155 kDa protein type 1-like</fullName>
    </submittedName>
</protein>
<reference evidence="3" key="1">
    <citation type="submission" date="2022-07" db="EMBL/GenBank/DDBJ databases">
        <title>The genome of Lyophyllum shimeji provides insight into the initial evolution of ectomycorrhizal fungal genome.</title>
        <authorList>
            <person name="Kobayashi Y."/>
            <person name="Shibata T."/>
            <person name="Hirakawa H."/>
            <person name="Shigenobu S."/>
            <person name="Nishiyama T."/>
            <person name="Yamada A."/>
            <person name="Hasebe M."/>
            <person name="Kawaguchi M."/>
        </authorList>
    </citation>
    <scope>NUCLEOTIDE SEQUENCE</scope>
    <source>
        <strain evidence="3">AT787</strain>
    </source>
</reference>
<evidence type="ECO:0000256" key="1">
    <source>
        <dbReference type="SAM" id="Coils"/>
    </source>
</evidence>